<accession>A0A8S3AP24</accession>
<dbReference type="AlphaFoldDB" id="A0A8S3AP24"/>
<name>A0A8S3AP24_9BILA</name>
<proteinExistence type="predicted"/>
<dbReference type="EMBL" id="CAJOBI010136663">
    <property type="protein sequence ID" value="CAF4748803.1"/>
    <property type="molecule type" value="Genomic_DNA"/>
</dbReference>
<dbReference type="Proteomes" id="UP000676336">
    <property type="component" value="Unassembled WGS sequence"/>
</dbReference>
<reference evidence="1" key="1">
    <citation type="submission" date="2021-02" db="EMBL/GenBank/DDBJ databases">
        <authorList>
            <person name="Nowell W R."/>
        </authorList>
    </citation>
    <scope>NUCLEOTIDE SEQUENCE</scope>
</reference>
<evidence type="ECO:0000313" key="2">
    <source>
        <dbReference type="Proteomes" id="UP000676336"/>
    </source>
</evidence>
<comment type="caution">
    <text evidence="1">The sequence shown here is derived from an EMBL/GenBank/DDBJ whole genome shotgun (WGS) entry which is preliminary data.</text>
</comment>
<gene>
    <name evidence="1" type="ORF">SMN809_LOCUS45032</name>
</gene>
<protein>
    <submittedName>
        <fullName evidence="1">Uncharacterized protein</fullName>
    </submittedName>
</protein>
<feature type="non-terminal residue" evidence="1">
    <location>
        <position position="1"/>
    </location>
</feature>
<sequence length="36" mass="3714">MGPSPKSKSLTIQTLESVPLATITDLTAILLNSSSV</sequence>
<organism evidence="1 2">
    <name type="scientific">Rotaria magnacalcarata</name>
    <dbReference type="NCBI Taxonomy" id="392030"/>
    <lineage>
        <taxon>Eukaryota</taxon>
        <taxon>Metazoa</taxon>
        <taxon>Spiralia</taxon>
        <taxon>Gnathifera</taxon>
        <taxon>Rotifera</taxon>
        <taxon>Eurotatoria</taxon>
        <taxon>Bdelloidea</taxon>
        <taxon>Philodinida</taxon>
        <taxon>Philodinidae</taxon>
        <taxon>Rotaria</taxon>
    </lineage>
</organism>
<evidence type="ECO:0000313" key="1">
    <source>
        <dbReference type="EMBL" id="CAF4748803.1"/>
    </source>
</evidence>